<evidence type="ECO:0000313" key="4">
    <source>
        <dbReference type="Proteomes" id="UP001360953"/>
    </source>
</evidence>
<dbReference type="Proteomes" id="UP001360953">
    <property type="component" value="Unassembled WGS sequence"/>
</dbReference>
<proteinExistence type="predicted"/>
<evidence type="ECO:0000256" key="1">
    <source>
        <dbReference type="SAM" id="Coils"/>
    </source>
</evidence>
<feature type="non-terminal residue" evidence="3">
    <location>
        <position position="206"/>
    </location>
</feature>
<feature type="coiled-coil region" evidence="1">
    <location>
        <begin position="68"/>
        <end position="95"/>
    </location>
</feature>
<dbReference type="GeneID" id="92033067"/>
<evidence type="ECO:0000256" key="2">
    <source>
        <dbReference type="SAM" id="MobiDB-lite"/>
    </source>
</evidence>
<accession>A0ABR1LNQ1</accession>
<organism evidence="3 4">
    <name type="scientific">Phyllosticta citribraziliensis</name>
    <dbReference type="NCBI Taxonomy" id="989973"/>
    <lineage>
        <taxon>Eukaryota</taxon>
        <taxon>Fungi</taxon>
        <taxon>Dikarya</taxon>
        <taxon>Ascomycota</taxon>
        <taxon>Pezizomycotina</taxon>
        <taxon>Dothideomycetes</taxon>
        <taxon>Dothideomycetes incertae sedis</taxon>
        <taxon>Botryosphaeriales</taxon>
        <taxon>Phyllostictaceae</taxon>
        <taxon>Phyllosticta</taxon>
    </lineage>
</organism>
<feature type="region of interest" description="Disordered" evidence="2">
    <location>
        <begin position="1"/>
        <end position="40"/>
    </location>
</feature>
<protein>
    <recommendedName>
        <fullName evidence="5">Retrotransposon gag domain-containing protein</fullName>
    </recommendedName>
</protein>
<reference evidence="3 4" key="1">
    <citation type="submission" date="2024-04" db="EMBL/GenBank/DDBJ databases">
        <title>Phyllosticta paracitricarpa is synonymous to the EU quarantine fungus P. citricarpa based on phylogenomic analyses.</title>
        <authorList>
            <consortium name="Lawrence Berkeley National Laboratory"/>
            <person name="Van ingen-buijs V.A."/>
            <person name="Van westerhoven A.C."/>
            <person name="Haridas S."/>
            <person name="Skiadas P."/>
            <person name="Martin F."/>
            <person name="Groenewald J.Z."/>
            <person name="Crous P.W."/>
            <person name="Seidl M.F."/>
        </authorList>
    </citation>
    <scope>NUCLEOTIDE SEQUENCE [LARGE SCALE GENOMIC DNA]</scope>
    <source>
        <strain evidence="3 4">CPC 17464</strain>
    </source>
</reference>
<dbReference type="EMBL" id="JBBPEH010000006">
    <property type="protein sequence ID" value="KAK7536804.1"/>
    <property type="molecule type" value="Genomic_DNA"/>
</dbReference>
<evidence type="ECO:0000313" key="3">
    <source>
        <dbReference type="EMBL" id="KAK7536804.1"/>
    </source>
</evidence>
<keyword evidence="1" id="KW-0175">Coiled coil</keyword>
<feature type="compositionally biased region" description="Polar residues" evidence="2">
    <location>
        <begin position="1"/>
        <end position="18"/>
    </location>
</feature>
<name>A0ABR1LNQ1_9PEZI</name>
<sequence length="206" mass="23079">MSMSQKNNDWAKSSSASDVSIDWPEMPTPPSEASETSKPTKLFAEFTNQFAEPPKSIEETTARLTTDLEHLKADMQSVQAHNRKLEERLSSLQSALADPSPLRLIPQEFGFFDHNLPEAQYGSANVVFGGQKNSPFHRTVDLFIEAVHIAMQMLPADVIRKTLHTCLAGEARIWYYSVLTDSQRKKTLEDDDDGGIANWAALLRSR</sequence>
<evidence type="ECO:0008006" key="5">
    <source>
        <dbReference type="Google" id="ProtNLM"/>
    </source>
</evidence>
<keyword evidence="4" id="KW-1185">Reference proteome</keyword>
<gene>
    <name evidence="3" type="ORF">J3D65DRAFT_623484</name>
</gene>
<dbReference type="RefSeq" id="XP_066654955.1">
    <property type="nucleotide sequence ID" value="XM_066800161.1"/>
</dbReference>
<comment type="caution">
    <text evidence="3">The sequence shown here is derived from an EMBL/GenBank/DDBJ whole genome shotgun (WGS) entry which is preliminary data.</text>
</comment>